<evidence type="ECO:0000256" key="4">
    <source>
        <dbReference type="ARBA" id="ARBA00022759"/>
    </source>
</evidence>
<dbReference type="PANTHER" id="PTHR48475">
    <property type="entry name" value="RIBONUCLEASE H"/>
    <property type="match status" value="1"/>
</dbReference>
<keyword evidence="4" id="KW-0255">Endonuclease</keyword>
<evidence type="ECO:0000313" key="8">
    <source>
        <dbReference type="EMBL" id="KAK3020901.1"/>
    </source>
</evidence>
<accession>A0AA88W4B6</accession>
<sequence>MNIPTDRLRKMDAPFMDSQIIQLRLKDVETRYPKIDKITLALITSARHLRPYFQSYIIVVLTDQQFKKVLMSPEASGRSVNWFVELGEFDIQYKPRTAIKAQALADFIVESTLPKDPPQLVISKVQDPCNLYVDSSSAIGSNGTFIILVSPDGFVIEYALHFGFQASNNKAEYEVASRE</sequence>
<gene>
    <name evidence="8" type="ORF">RJ639_045884</name>
</gene>
<dbReference type="InterPro" id="IPR043502">
    <property type="entry name" value="DNA/RNA_pol_sf"/>
</dbReference>
<name>A0AA88W4B6_9ASTE</name>
<dbReference type="GO" id="GO:0003964">
    <property type="term" value="F:RNA-directed DNA polymerase activity"/>
    <property type="evidence" value="ECO:0007669"/>
    <property type="project" value="UniProtKB-KW"/>
</dbReference>
<organism evidence="8 9">
    <name type="scientific">Escallonia herrerae</name>
    <dbReference type="NCBI Taxonomy" id="1293975"/>
    <lineage>
        <taxon>Eukaryota</taxon>
        <taxon>Viridiplantae</taxon>
        <taxon>Streptophyta</taxon>
        <taxon>Embryophyta</taxon>
        <taxon>Tracheophyta</taxon>
        <taxon>Spermatophyta</taxon>
        <taxon>Magnoliopsida</taxon>
        <taxon>eudicotyledons</taxon>
        <taxon>Gunneridae</taxon>
        <taxon>Pentapetalae</taxon>
        <taxon>asterids</taxon>
        <taxon>campanulids</taxon>
        <taxon>Escalloniales</taxon>
        <taxon>Escalloniaceae</taxon>
        <taxon>Escallonia</taxon>
    </lineage>
</organism>
<keyword evidence="1" id="KW-0808">Transferase</keyword>
<evidence type="ECO:0000256" key="2">
    <source>
        <dbReference type="ARBA" id="ARBA00022695"/>
    </source>
</evidence>
<evidence type="ECO:0000256" key="5">
    <source>
        <dbReference type="ARBA" id="ARBA00022801"/>
    </source>
</evidence>
<comment type="caution">
    <text evidence="8">The sequence shown here is derived from an EMBL/GenBank/DDBJ whole genome shotgun (WGS) entry which is preliminary data.</text>
</comment>
<evidence type="ECO:0000256" key="3">
    <source>
        <dbReference type="ARBA" id="ARBA00022722"/>
    </source>
</evidence>
<dbReference type="InterPro" id="IPR041373">
    <property type="entry name" value="RT_RNaseH"/>
</dbReference>
<dbReference type="GO" id="GO:0016787">
    <property type="term" value="F:hydrolase activity"/>
    <property type="evidence" value="ECO:0007669"/>
    <property type="project" value="UniProtKB-KW"/>
</dbReference>
<evidence type="ECO:0000256" key="6">
    <source>
        <dbReference type="ARBA" id="ARBA00022918"/>
    </source>
</evidence>
<dbReference type="EMBL" id="JAVXUP010000789">
    <property type="protein sequence ID" value="KAK3020901.1"/>
    <property type="molecule type" value="Genomic_DNA"/>
</dbReference>
<dbReference type="SUPFAM" id="SSF56672">
    <property type="entry name" value="DNA/RNA polymerases"/>
    <property type="match status" value="1"/>
</dbReference>
<feature type="domain" description="Reverse transcriptase RNase H-like" evidence="7">
    <location>
        <begin position="24"/>
        <end position="89"/>
    </location>
</feature>
<dbReference type="Proteomes" id="UP001188597">
    <property type="component" value="Unassembled WGS sequence"/>
</dbReference>
<proteinExistence type="predicted"/>
<keyword evidence="6" id="KW-0695">RNA-directed DNA polymerase</keyword>
<keyword evidence="3" id="KW-0540">Nuclease</keyword>
<keyword evidence="9" id="KW-1185">Reference proteome</keyword>
<dbReference type="PANTHER" id="PTHR48475:SF2">
    <property type="entry name" value="RIBONUCLEASE H"/>
    <property type="match status" value="1"/>
</dbReference>
<keyword evidence="5" id="KW-0378">Hydrolase</keyword>
<reference evidence="8" key="1">
    <citation type="submission" date="2022-12" db="EMBL/GenBank/DDBJ databases">
        <title>Draft genome assemblies for two species of Escallonia (Escalloniales).</title>
        <authorList>
            <person name="Chanderbali A."/>
            <person name="Dervinis C."/>
            <person name="Anghel I."/>
            <person name="Soltis D."/>
            <person name="Soltis P."/>
            <person name="Zapata F."/>
        </authorList>
    </citation>
    <scope>NUCLEOTIDE SEQUENCE</scope>
    <source>
        <strain evidence="8">UCBG64.0493</strain>
        <tissue evidence="8">Leaf</tissue>
    </source>
</reference>
<evidence type="ECO:0000259" key="7">
    <source>
        <dbReference type="Pfam" id="PF17917"/>
    </source>
</evidence>
<evidence type="ECO:0000256" key="1">
    <source>
        <dbReference type="ARBA" id="ARBA00022679"/>
    </source>
</evidence>
<protein>
    <recommendedName>
        <fullName evidence="7">Reverse transcriptase RNase H-like domain-containing protein</fullName>
    </recommendedName>
</protein>
<evidence type="ECO:0000313" key="9">
    <source>
        <dbReference type="Proteomes" id="UP001188597"/>
    </source>
</evidence>
<dbReference type="AlphaFoldDB" id="A0AA88W4B6"/>
<dbReference type="GO" id="GO:0004519">
    <property type="term" value="F:endonuclease activity"/>
    <property type="evidence" value="ECO:0007669"/>
    <property type="project" value="UniProtKB-KW"/>
</dbReference>
<dbReference type="Pfam" id="PF17917">
    <property type="entry name" value="RT_RNaseH"/>
    <property type="match status" value="1"/>
</dbReference>
<keyword evidence="2" id="KW-0548">Nucleotidyltransferase</keyword>